<dbReference type="EMBL" id="ASGP02000001">
    <property type="protein sequence ID" value="KAH9528902.1"/>
    <property type="molecule type" value="Genomic_DNA"/>
</dbReference>
<comment type="caution">
    <text evidence="1">The sequence shown here is derived from an EMBL/GenBank/DDBJ whole genome shotgun (WGS) entry which is preliminary data.</text>
</comment>
<sequence length="71" mass="8255">MTVFIQTNAIVVNLHNNVHLNNNNNHDYDDDDDIDDDETKISLFVVLCKYYDIVSGDDNMEEKTFISIFIN</sequence>
<reference evidence="1" key="2">
    <citation type="journal article" date="2022" name="Res Sq">
        <title>Comparative Genomics Reveals Insights into the Divergent Evolution of Astigmatic Mites and Household Pest Adaptations.</title>
        <authorList>
            <person name="Xiong Q."/>
            <person name="Wan A.T.-Y."/>
            <person name="Liu X.-Y."/>
            <person name="Fung C.S.-H."/>
            <person name="Xiao X."/>
            <person name="Malainual N."/>
            <person name="Hou J."/>
            <person name="Wang L."/>
            <person name="Wang M."/>
            <person name="Yang K."/>
            <person name="Cui Y."/>
            <person name="Leung E."/>
            <person name="Nong W."/>
            <person name="Shin S.-K."/>
            <person name="Au S."/>
            <person name="Jeong K.Y."/>
            <person name="Chew F.T."/>
            <person name="Hui J."/>
            <person name="Leung T.F."/>
            <person name="Tungtrongchitr A."/>
            <person name="Zhong N."/>
            <person name="Liu Z."/>
            <person name="Tsui S."/>
        </authorList>
    </citation>
    <scope>NUCLEOTIDE SEQUENCE</scope>
    <source>
        <strain evidence="1">Derf</strain>
        <tissue evidence="1">Whole organism</tissue>
    </source>
</reference>
<dbReference type="AlphaFoldDB" id="A0A922IDW2"/>
<dbReference type="Proteomes" id="UP000790347">
    <property type="component" value="Unassembled WGS sequence"/>
</dbReference>
<evidence type="ECO:0000313" key="2">
    <source>
        <dbReference type="Proteomes" id="UP000790347"/>
    </source>
</evidence>
<evidence type="ECO:0000313" key="1">
    <source>
        <dbReference type="EMBL" id="KAH9528902.1"/>
    </source>
</evidence>
<reference evidence="1" key="1">
    <citation type="submission" date="2013-05" db="EMBL/GenBank/DDBJ databases">
        <authorList>
            <person name="Yim A.K.Y."/>
            <person name="Chan T.F."/>
            <person name="Ji K.M."/>
            <person name="Liu X.Y."/>
            <person name="Zhou J.W."/>
            <person name="Li R.Q."/>
            <person name="Yang K.Y."/>
            <person name="Li J."/>
            <person name="Li M."/>
            <person name="Law P.T.W."/>
            <person name="Wu Y.L."/>
            <person name="Cai Z.L."/>
            <person name="Qin H."/>
            <person name="Bao Y."/>
            <person name="Leung R.K.K."/>
            <person name="Ng P.K.S."/>
            <person name="Zou J."/>
            <person name="Zhong X.J."/>
            <person name="Ran P.X."/>
            <person name="Zhong N.S."/>
            <person name="Liu Z.G."/>
            <person name="Tsui S.K.W."/>
        </authorList>
    </citation>
    <scope>NUCLEOTIDE SEQUENCE</scope>
    <source>
        <strain evidence="1">Derf</strain>
        <tissue evidence="1">Whole organism</tissue>
    </source>
</reference>
<accession>A0A922IDW2</accession>
<proteinExistence type="predicted"/>
<gene>
    <name evidence="1" type="ORF">DERF_002809</name>
</gene>
<organism evidence="1 2">
    <name type="scientific">Dermatophagoides farinae</name>
    <name type="common">American house dust mite</name>
    <dbReference type="NCBI Taxonomy" id="6954"/>
    <lineage>
        <taxon>Eukaryota</taxon>
        <taxon>Metazoa</taxon>
        <taxon>Ecdysozoa</taxon>
        <taxon>Arthropoda</taxon>
        <taxon>Chelicerata</taxon>
        <taxon>Arachnida</taxon>
        <taxon>Acari</taxon>
        <taxon>Acariformes</taxon>
        <taxon>Sarcoptiformes</taxon>
        <taxon>Astigmata</taxon>
        <taxon>Psoroptidia</taxon>
        <taxon>Analgoidea</taxon>
        <taxon>Pyroglyphidae</taxon>
        <taxon>Dermatophagoidinae</taxon>
        <taxon>Dermatophagoides</taxon>
    </lineage>
</organism>
<name>A0A922IDW2_DERFA</name>
<protein>
    <submittedName>
        <fullName evidence="1">Uncharacterized protein</fullName>
    </submittedName>
</protein>
<keyword evidence="2" id="KW-1185">Reference proteome</keyword>